<dbReference type="InterPro" id="IPR036390">
    <property type="entry name" value="WH_DNA-bd_sf"/>
</dbReference>
<dbReference type="Pfam" id="PF09339">
    <property type="entry name" value="HTH_IclR"/>
    <property type="match status" value="1"/>
</dbReference>
<keyword evidence="7" id="KW-1185">Reference proteome</keyword>
<keyword evidence="1" id="KW-0805">Transcription regulation</keyword>
<evidence type="ECO:0000313" key="6">
    <source>
        <dbReference type="EMBL" id="MDQ1124157.1"/>
    </source>
</evidence>
<dbReference type="EMBL" id="JAUTBF010000001">
    <property type="protein sequence ID" value="MDQ1124157.1"/>
    <property type="molecule type" value="Genomic_DNA"/>
</dbReference>
<keyword evidence="3" id="KW-0804">Transcription</keyword>
<dbReference type="InterPro" id="IPR005471">
    <property type="entry name" value="Tscrpt_reg_IclR_N"/>
</dbReference>
<gene>
    <name evidence="6" type="ORF">QE412_002730</name>
</gene>
<organism evidence="6 7">
    <name type="scientific">Microbacterium trichothecenolyticum</name>
    <name type="common">Aureobacterium trichothecenolyticum</name>
    <dbReference type="NCBI Taxonomy" id="69370"/>
    <lineage>
        <taxon>Bacteria</taxon>
        <taxon>Bacillati</taxon>
        <taxon>Actinomycetota</taxon>
        <taxon>Actinomycetes</taxon>
        <taxon>Micrococcales</taxon>
        <taxon>Microbacteriaceae</taxon>
        <taxon>Microbacterium</taxon>
    </lineage>
</organism>
<dbReference type="SUPFAM" id="SSF55781">
    <property type="entry name" value="GAF domain-like"/>
    <property type="match status" value="1"/>
</dbReference>
<dbReference type="Gene3D" id="3.30.450.40">
    <property type="match status" value="2"/>
</dbReference>
<accession>A0ABU0TYX7</accession>
<evidence type="ECO:0000256" key="2">
    <source>
        <dbReference type="ARBA" id="ARBA00023125"/>
    </source>
</evidence>
<dbReference type="PANTHER" id="PTHR30136:SF24">
    <property type="entry name" value="HTH-TYPE TRANSCRIPTIONAL REPRESSOR ALLR"/>
    <property type="match status" value="1"/>
</dbReference>
<name>A0ABU0TYX7_MICTR</name>
<dbReference type="RefSeq" id="WP_307484731.1">
    <property type="nucleotide sequence ID" value="NZ_JAUTBF010000001.1"/>
</dbReference>
<dbReference type="PROSITE" id="PS51078">
    <property type="entry name" value="ICLR_ED"/>
    <property type="match status" value="1"/>
</dbReference>
<feature type="domain" description="HTH iclR-type" evidence="4">
    <location>
        <begin position="6"/>
        <end position="66"/>
    </location>
</feature>
<dbReference type="SMART" id="SM00346">
    <property type="entry name" value="HTH_ICLR"/>
    <property type="match status" value="1"/>
</dbReference>
<sequence length="224" mass="22992">MAETPTRTVDRALSLLGAVCDSGPITLADAARAADLSASTALRLLRTLEAQEFVRRVADGRYAAGARIVQLGALALSNDSLVSLAEPALARVVAETGESCYLAVRGAGATALYIAIVEGTHSIRHASWVGRSIPLHGSAAGAVLEGGTGEAGYVVVMQGVEDDVTAIAAPIVVGGRVVASLSVVVPSYRTTDVKNASIGRLLVAESRSILAHPELPAATEERSR</sequence>
<dbReference type="Proteomes" id="UP001226691">
    <property type="component" value="Unassembled WGS sequence"/>
</dbReference>
<dbReference type="Gene3D" id="1.10.10.10">
    <property type="entry name" value="Winged helix-like DNA-binding domain superfamily/Winged helix DNA-binding domain"/>
    <property type="match status" value="1"/>
</dbReference>
<dbReference type="Pfam" id="PF01614">
    <property type="entry name" value="IclR_C"/>
    <property type="match status" value="1"/>
</dbReference>
<reference evidence="6 7" key="1">
    <citation type="submission" date="2023-07" db="EMBL/GenBank/DDBJ databases">
        <title>Functional and genomic diversity of the sorghum phyllosphere microbiome.</title>
        <authorList>
            <person name="Shade A."/>
        </authorList>
    </citation>
    <scope>NUCLEOTIDE SEQUENCE [LARGE SCALE GENOMIC DNA]</scope>
    <source>
        <strain evidence="6 7">SORGH_AS_1207</strain>
    </source>
</reference>
<dbReference type="InterPro" id="IPR050707">
    <property type="entry name" value="HTH_MetabolicPath_Reg"/>
</dbReference>
<feature type="domain" description="IclR-ED" evidence="5">
    <location>
        <begin position="67"/>
        <end position="224"/>
    </location>
</feature>
<evidence type="ECO:0000313" key="7">
    <source>
        <dbReference type="Proteomes" id="UP001226691"/>
    </source>
</evidence>
<dbReference type="SUPFAM" id="SSF46785">
    <property type="entry name" value="Winged helix' DNA-binding domain"/>
    <property type="match status" value="1"/>
</dbReference>
<dbReference type="PROSITE" id="PS51077">
    <property type="entry name" value="HTH_ICLR"/>
    <property type="match status" value="1"/>
</dbReference>
<comment type="caution">
    <text evidence="6">The sequence shown here is derived from an EMBL/GenBank/DDBJ whole genome shotgun (WGS) entry which is preliminary data.</text>
</comment>
<dbReference type="InterPro" id="IPR029016">
    <property type="entry name" value="GAF-like_dom_sf"/>
</dbReference>
<dbReference type="InterPro" id="IPR014757">
    <property type="entry name" value="Tscrpt_reg_IclR_C"/>
</dbReference>
<keyword evidence="2" id="KW-0238">DNA-binding</keyword>
<proteinExistence type="predicted"/>
<dbReference type="PANTHER" id="PTHR30136">
    <property type="entry name" value="HELIX-TURN-HELIX TRANSCRIPTIONAL REGULATOR, ICLR FAMILY"/>
    <property type="match status" value="1"/>
</dbReference>
<dbReference type="InterPro" id="IPR036388">
    <property type="entry name" value="WH-like_DNA-bd_sf"/>
</dbReference>
<evidence type="ECO:0000256" key="1">
    <source>
        <dbReference type="ARBA" id="ARBA00023015"/>
    </source>
</evidence>
<evidence type="ECO:0000259" key="4">
    <source>
        <dbReference type="PROSITE" id="PS51077"/>
    </source>
</evidence>
<protein>
    <submittedName>
        <fullName evidence="6">IclR family acetate operon transcriptional repressor</fullName>
    </submittedName>
</protein>
<evidence type="ECO:0000259" key="5">
    <source>
        <dbReference type="PROSITE" id="PS51078"/>
    </source>
</evidence>
<evidence type="ECO:0000256" key="3">
    <source>
        <dbReference type="ARBA" id="ARBA00023163"/>
    </source>
</evidence>